<dbReference type="RefSeq" id="WP_208253405.1">
    <property type="nucleotide sequence ID" value="NZ_JAGEOJ010000001.1"/>
</dbReference>
<dbReference type="Proteomes" id="UP000669179">
    <property type="component" value="Unassembled WGS sequence"/>
</dbReference>
<keyword evidence="3" id="KW-1185">Reference proteome</keyword>
<feature type="region of interest" description="Disordered" evidence="1">
    <location>
        <begin position="19"/>
        <end position="45"/>
    </location>
</feature>
<name>A0A939P5X2_9ACTN</name>
<comment type="caution">
    <text evidence="2">The sequence shown here is derived from an EMBL/GenBank/DDBJ whole genome shotgun (WGS) entry which is preliminary data.</text>
</comment>
<dbReference type="EMBL" id="JAGEOJ010000001">
    <property type="protein sequence ID" value="MBO2445813.1"/>
    <property type="molecule type" value="Genomic_DNA"/>
</dbReference>
<sequence>MSDEHPRSRFGRFLEWLTPEARDDDWLDPGDDEPDGPDGPTSPTGLAERVAALEAEIHGLKEGSLPAVPE</sequence>
<protein>
    <submittedName>
        <fullName evidence="2">Uncharacterized protein</fullName>
    </submittedName>
</protein>
<reference evidence="2" key="1">
    <citation type="submission" date="2021-03" db="EMBL/GenBank/DDBJ databases">
        <authorList>
            <person name="Kanchanasin P."/>
            <person name="Saeng-In P."/>
            <person name="Phongsopitanun W."/>
            <person name="Yuki M."/>
            <person name="Kudo T."/>
            <person name="Ohkuma M."/>
            <person name="Tanasupawat S."/>
        </authorList>
    </citation>
    <scope>NUCLEOTIDE SEQUENCE</scope>
    <source>
        <strain evidence="2">GKU 128</strain>
    </source>
</reference>
<evidence type="ECO:0000256" key="1">
    <source>
        <dbReference type="SAM" id="MobiDB-lite"/>
    </source>
</evidence>
<evidence type="ECO:0000313" key="2">
    <source>
        <dbReference type="EMBL" id="MBO2445813.1"/>
    </source>
</evidence>
<dbReference type="AlphaFoldDB" id="A0A939P5X2"/>
<gene>
    <name evidence="2" type="ORF">J4573_01800</name>
</gene>
<organism evidence="2 3">
    <name type="scientific">Actinomadura barringtoniae</name>
    <dbReference type="NCBI Taxonomy" id="1427535"/>
    <lineage>
        <taxon>Bacteria</taxon>
        <taxon>Bacillati</taxon>
        <taxon>Actinomycetota</taxon>
        <taxon>Actinomycetes</taxon>
        <taxon>Streptosporangiales</taxon>
        <taxon>Thermomonosporaceae</taxon>
        <taxon>Actinomadura</taxon>
    </lineage>
</organism>
<evidence type="ECO:0000313" key="3">
    <source>
        <dbReference type="Proteomes" id="UP000669179"/>
    </source>
</evidence>
<accession>A0A939P5X2</accession>
<feature type="compositionally biased region" description="Acidic residues" evidence="1">
    <location>
        <begin position="22"/>
        <end position="36"/>
    </location>
</feature>
<proteinExistence type="predicted"/>